<name>A0A1T4W417_9GAMM</name>
<dbReference type="EMBL" id="FUXU01000150">
    <property type="protein sequence ID" value="SKA71798.1"/>
    <property type="molecule type" value="Genomic_DNA"/>
</dbReference>
<dbReference type="InterPro" id="IPR045644">
    <property type="entry name" value="DUF6404"/>
</dbReference>
<keyword evidence="1" id="KW-0472">Membrane</keyword>
<organism evidence="2 3">
    <name type="scientific">Enterovibrio nigricans DSM 22720</name>
    <dbReference type="NCBI Taxonomy" id="1121868"/>
    <lineage>
        <taxon>Bacteria</taxon>
        <taxon>Pseudomonadati</taxon>
        <taxon>Pseudomonadota</taxon>
        <taxon>Gammaproteobacteria</taxon>
        <taxon>Vibrionales</taxon>
        <taxon>Vibrionaceae</taxon>
        <taxon>Enterovibrio</taxon>
    </lineage>
</organism>
<evidence type="ECO:0000313" key="2">
    <source>
        <dbReference type="EMBL" id="SKA71798.1"/>
    </source>
</evidence>
<keyword evidence="3" id="KW-1185">Reference proteome</keyword>
<reference evidence="3" key="1">
    <citation type="submission" date="2017-02" db="EMBL/GenBank/DDBJ databases">
        <authorList>
            <person name="Varghese N."/>
            <person name="Submissions S."/>
        </authorList>
    </citation>
    <scope>NUCLEOTIDE SEQUENCE [LARGE SCALE GENOMIC DNA]</scope>
    <source>
        <strain evidence="3">DSM 22720</strain>
    </source>
</reference>
<dbReference type="AlphaFoldDB" id="A0A1T4W417"/>
<feature type="transmembrane region" description="Helical" evidence="1">
    <location>
        <begin position="13"/>
        <end position="32"/>
    </location>
</feature>
<keyword evidence="1" id="KW-1133">Transmembrane helix</keyword>
<gene>
    <name evidence="2" type="ORF">SAMN02745132_04711</name>
</gene>
<dbReference type="Pfam" id="PF19942">
    <property type="entry name" value="DUF6404"/>
    <property type="match status" value="1"/>
</dbReference>
<sequence>MSFEQHLDKAHKVLIKNGFLASSINPIIYRLARKLGMKVPPPQFATFSTNILLGTIWFGSLWGVRREVV</sequence>
<feature type="transmembrane region" description="Helical" evidence="1">
    <location>
        <begin position="44"/>
        <end position="64"/>
    </location>
</feature>
<protein>
    <submittedName>
        <fullName evidence="2">Uncharacterized protein</fullName>
    </submittedName>
</protein>
<evidence type="ECO:0000256" key="1">
    <source>
        <dbReference type="SAM" id="Phobius"/>
    </source>
</evidence>
<dbReference type="RefSeq" id="WP_198557145.1">
    <property type="nucleotide sequence ID" value="NZ_FUXU01000150.1"/>
</dbReference>
<keyword evidence="1" id="KW-0812">Transmembrane</keyword>
<accession>A0A1T4W417</accession>
<proteinExistence type="predicted"/>
<dbReference type="Proteomes" id="UP000190162">
    <property type="component" value="Unassembled WGS sequence"/>
</dbReference>
<evidence type="ECO:0000313" key="3">
    <source>
        <dbReference type="Proteomes" id="UP000190162"/>
    </source>
</evidence>